<dbReference type="EMBL" id="JAPFFF010000013">
    <property type="protein sequence ID" value="KAK8871540.1"/>
    <property type="molecule type" value="Genomic_DNA"/>
</dbReference>
<keyword evidence="1" id="KW-0812">Transmembrane</keyword>
<gene>
    <name evidence="2" type="ORF">M9Y10_007272</name>
</gene>
<dbReference type="Proteomes" id="UP001470230">
    <property type="component" value="Unassembled WGS sequence"/>
</dbReference>
<keyword evidence="1" id="KW-0472">Membrane</keyword>
<evidence type="ECO:0000313" key="2">
    <source>
        <dbReference type="EMBL" id="KAK8871540.1"/>
    </source>
</evidence>
<evidence type="ECO:0000313" key="3">
    <source>
        <dbReference type="Proteomes" id="UP001470230"/>
    </source>
</evidence>
<accession>A0ABR2J3D8</accession>
<organism evidence="2 3">
    <name type="scientific">Tritrichomonas musculus</name>
    <dbReference type="NCBI Taxonomy" id="1915356"/>
    <lineage>
        <taxon>Eukaryota</taxon>
        <taxon>Metamonada</taxon>
        <taxon>Parabasalia</taxon>
        <taxon>Tritrichomonadida</taxon>
        <taxon>Tritrichomonadidae</taxon>
        <taxon>Tritrichomonas</taxon>
    </lineage>
</organism>
<protein>
    <submittedName>
        <fullName evidence="2">Uncharacterized protein</fullName>
    </submittedName>
</protein>
<keyword evidence="3" id="KW-1185">Reference proteome</keyword>
<evidence type="ECO:0000256" key="1">
    <source>
        <dbReference type="SAM" id="Phobius"/>
    </source>
</evidence>
<name>A0ABR2J3D8_9EUKA</name>
<sequence>MFACGIVEGLPVASFLKIGFLVMLCFATFMINFYEHRQSIKYSTEKAAEDFDEEPNAQLALNLNEDYIQCACQLIEKIK</sequence>
<reference evidence="2 3" key="1">
    <citation type="submission" date="2024-04" db="EMBL/GenBank/DDBJ databases">
        <title>Tritrichomonas musculus Genome.</title>
        <authorList>
            <person name="Alves-Ferreira E."/>
            <person name="Grigg M."/>
            <person name="Lorenzi H."/>
            <person name="Galac M."/>
        </authorList>
    </citation>
    <scope>NUCLEOTIDE SEQUENCE [LARGE SCALE GENOMIC DNA]</scope>
    <source>
        <strain evidence="2 3">EAF2021</strain>
    </source>
</reference>
<comment type="caution">
    <text evidence="2">The sequence shown here is derived from an EMBL/GenBank/DDBJ whole genome shotgun (WGS) entry which is preliminary data.</text>
</comment>
<proteinExistence type="predicted"/>
<feature type="transmembrane region" description="Helical" evidence="1">
    <location>
        <begin position="12"/>
        <end position="34"/>
    </location>
</feature>
<keyword evidence="1" id="KW-1133">Transmembrane helix</keyword>